<dbReference type="CDD" id="cd10527">
    <property type="entry name" value="SET_LSMT"/>
    <property type="match status" value="1"/>
</dbReference>
<organism evidence="1 2">
    <name type="scientific">Symbiodinium natans</name>
    <dbReference type="NCBI Taxonomy" id="878477"/>
    <lineage>
        <taxon>Eukaryota</taxon>
        <taxon>Sar</taxon>
        <taxon>Alveolata</taxon>
        <taxon>Dinophyceae</taxon>
        <taxon>Suessiales</taxon>
        <taxon>Symbiodiniaceae</taxon>
        <taxon>Symbiodinium</taxon>
    </lineage>
</organism>
<dbReference type="AlphaFoldDB" id="A0A812J2M7"/>
<gene>
    <name evidence="1" type="primary">LSMT-L</name>
    <name evidence="1" type="ORF">SNAT2548_LOCUS5328</name>
</gene>
<proteinExistence type="predicted"/>
<evidence type="ECO:0000313" key="2">
    <source>
        <dbReference type="Proteomes" id="UP000604046"/>
    </source>
</evidence>
<dbReference type="PANTHER" id="PTHR13271">
    <property type="entry name" value="UNCHARACTERIZED PUTATIVE METHYLTRANSFERASE"/>
    <property type="match status" value="1"/>
</dbReference>
<dbReference type="SUPFAM" id="SSF53335">
    <property type="entry name" value="S-adenosyl-L-methionine-dependent methyltransferases"/>
    <property type="match status" value="1"/>
</dbReference>
<comment type="caution">
    <text evidence="1">The sequence shown here is derived from an EMBL/GenBank/DDBJ whole genome shotgun (WGS) entry which is preliminary data.</text>
</comment>
<dbReference type="InterPro" id="IPR050600">
    <property type="entry name" value="SETD3_SETD6_MTase"/>
</dbReference>
<dbReference type="SUPFAM" id="SSF82199">
    <property type="entry name" value="SET domain"/>
    <property type="match status" value="1"/>
</dbReference>
<dbReference type="EMBL" id="CAJNDS010000341">
    <property type="protein sequence ID" value="CAE7194615.1"/>
    <property type="molecule type" value="Genomic_DNA"/>
</dbReference>
<dbReference type="Gene3D" id="3.90.1410.10">
    <property type="entry name" value="set domain protein methyltransferase, domain 1"/>
    <property type="match status" value="1"/>
</dbReference>
<dbReference type="OrthoDB" id="341421at2759"/>
<sequence length="615" mass="67113">MWHGHFARTAVRAGAVLSFAGARLVTSRKRRGVVAAGNYAEHLPTLKELRQYRIQTEDGETTLHVWEGSHIFSDGCGVRKWPAADDLLSYISHNGRPRHLQVMQDSDSSVWSGQRVLELRSQCKSEKLEDLCAWLKQIGVQGVDGLRLGASTKVNGGLAAFATKDFAPGEVVCFVPEQGILAGVRQQGLPKEACLARALLREKELKSESFFAPYINCLPTAQELPSIHPYFWPPELEMENLMAGSVHGQRVAKEILAEGRENVDCLVRTGISEQDARWALAIVDSRAFTFQPDSPEEQLALVPLVDILNTTSLFKDGVQLWQCSFEPHGTVKEGALLLAEGPVKEGEELLHLYGPNSSATLWMVYGFLENGGGEKENVENLFEICGLEVDVPAILVDDPPELKSSKLEALSRGDLPERLVLELPSDAQLGGKMMPLARLLSCQSQEEVNRFAGSLNLTVPDLQVDLQRELLARRLVVQWLRKALQDSFDVSAVPLPESETSQMAELQRTAKQLVANERPVLELELLASERFCAGAEAALDAGGASLQSFVSEQWDDETGWLGSGCGFLTLSLACCGAQVTAVDSNPAALALCAASVSKAEADGRPGECLKLFMRS</sequence>
<evidence type="ECO:0000313" key="1">
    <source>
        <dbReference type="EMBL" id="CAE7194615.1"/>
    </source>
</evidence>
<keyword evidence="2" id="KW-1185">Reference proteome</keyword>
<accession>A0A812J2M7</accession>
<dbReference type="CDD" id="cd02440">
    <property type="entry name" value="AdoMet_MTases"/>
    <property type="match status" value="1"/>
</dbReference>
<name>A0A812J2M7_9DINO</name>
<dbReference type="Gene3D" id="3.40.50.150">
    <property type="entry name" value="Vaccinia Virus protein VP39"/>
    <property type="match status" value="1"/>
</dbReference>
<dbReference type="Proteomes" id="UP000604046">
    <property type="component" value="Unassembled WGS sequence"/>
</dbReference>
<dbReference type="PANTHER" id="PTHR13271:SF145">
    <property type="entry name" value="SET DOMAIN-CONTAINING PROTEIN"/>
    <property type="match status" value="1"/>
</dbReference>
<dbReference type="InterPro" id="IPR029063">
    <property type="entry name" value="SAM-dependent_MTases_sf"/>
</dbReference>
<reference evidence="1" key="1">
    <citation type="submission" date="2021-02" db="EMBL/GenBank/DDBJ databases">
        <authorList>
            <person name="Dougan E. K."/>
            <person name="Rhodes N."/>
            <person name="Thang M."/>
            <person name="Chan C."/>
        </authorList>
    </citation>
    <scope>NUCLEOTIDE SEQUENCE</scope>
</reference>
<protein>
    <submittedName>
        <fullName evidence="1">LSMT-L protein</fullName>
    </submittedName>
</protein>
<dbReference type="GO" id="GO:0016279">
    <property type="term" value="F:protein-lysine N-methyltransferase activity"/>
    <property type="evidence" value="ECO:0007669"/>
    <property type="project" value="TreeGrafter"/>
</dbReference>
<dbReference type="InterPro" id="IPR046341">
    <property type="entry name" value="SET_dom_sf"/>
</dbReference>